<dbReference type="Proteomes" id="UP000318307">
    <property type="component" value="Unassembled WGS sequence"/>
</dbReference>
<gene>
    <name evidence="1" type="ORF">LZ24_00695</name>
</gene>
<dbReference type="InterPro" id="IPR027417">
    <property type="entry name" value="P-loop_NTPase"/>
</dbReference>
<organism evidence="1 2">
    <name type="scientific">Desulfobotulus alkaliphilus</name>
    <dbReference type="NCBI Taxonomy" id="622671"/>
    <lineage>
        <taxon>Bacteria</taxon>
        <taxon>Pseudomonadati</taxon>
        <taxon>Thermodesulfobacteriota</taxon>
        <taxon>Desulfobacteria</taxon>
        <taxon>Desulfobacterales</taxon>
        <taxon>Desulfobacteraceae</taxon>
        <taxon>Desulfobotulus</taxon>
    </lineage>
</organism>
<sequence length="56" mass="6117">MTEAVRALIAKGASILEINEMARQAGFQSMRYDGMKKVLAGLTSLDELERVTMGDV</sequence>
<reference evidence="1 2" key="1">
    <citation type="submission" date="2019-07" db="EMBL/GenBank/DDBJ databases">
        <title>Genome sequencing of 100 strains of the haloalkaliphilic chemolithoautotrophic sulfur-oxidizing bacterium Thioalkalivibrio.</title>
        <authorList>
            <person name="Muyzer G."/>
        </authorList>
    </citation>
    <scope>NUCLEOTIDE SEQUENCE [LARGE SCALE GENOMIC DNA]</scope>
    <source>
        <strain evidence="1 2">ASO4-4</strain>
    </source>
</reference>
<protein>
    <submittedName>
        <fullName evidence="1">Type IV pilus assembly protein PilB</fullName>
    </submittedName>
</protein>
<dbReference type="EMBL" id="VLLC01000003">
    <property type="protein sequence ID" value="TWI75644.1"/>
    <property type="molecule type" value="Genomic_DNA"/>
</dbReference>
<dbReference type="Gene3D" id="3.40.50.300">
    <property type="entry name" value="P-loop containing nucleotide triphosphate hydrolases"/>
    <property type="match status" value="1"/>
</dbReference>
<evidence type="ECO:0000313" key="1">
    <source>
        <dbReference type="EMBL" id="TWI75644.1"/>
    </source>
</evidence>
<evidence type="ECO:0000313" key="2">
    <source>
        <dbReference type="Proteomes" id="UP000318307"/>
    </source>
</evidence>
<proteinExistence type="predicted"/>
<keyword evidence="2" id="KW-1185">Reference proteome</keyword>
<dbReference type="AlphaFoldDB" id="A0A562S3Z0"/>
<name>A0A562S3Z0_9BACT</name>
<accession>A0A562S3Z0</accession>
<dbReference type="RefSeq" id="WP_222427511.1">
    <property type="nucleotide sequence ID" value="NZ_VLLC01000003.1"/>
</dbReference>
<comment type="caution">
    <text evidence="1">The sequence shown here is derived from an EMBL/GenBank/DDBJ whole genome shotgun (WGS) entry which is preliminary data.</text>
</comment>